<evidence type="ECO:0000256" key="1">
    <source>
        <dbReference type="SAM" id="SignalP"/>
    </source>
</evidence>
<sequence length="409" mass="42834">MRNIRKPATGFSAAVCLTAALALGAAVPAFGAEKAGPPGKQDRPAIVGHRGSAGLSPENTVAGFEQARNHGADLFEVDVQLSSDGEIFLFHDATGTRTSNVAEVFPERAGDPITSFSAAELSQLDAGAYFGGSFAGEPIPDLRDAALVTNPRTGINIELKSPENSPGVEAKLAEALGEKRYWQRLIARDQIVVSSFDEASLRTFHDLMPQIPVLLIGAVPDDAGLAALAGWADGLVTNYRTLDPADVARVQAAGLTLDVYTVNSVDAMQQMTALGVDSIITDFPGVLSALQTGRNPLPDANGVEVSTVVADPPGNDVQPQNGEYVLLTNTGSVPVDVSGYVLQDAVINRLTVGSGYVLNPGGELRVYTGPGTNTAERYYNNRTTAVLNNTGDSLAIFTPGGTFVDLYAY</sequence>
<proteinExistence type="predicted"/>
<keyword evidence="1" id="KW-0732">Signal</keyword>
<dbReference type="PROSITE" id="PS51704">
    <property type="entry name" value="GP_PDE"/>
    <property type="match status" value="1"/>
</dbReference>
<dbReference type="InterPro" id="IPR017946">
    <property type="entry name" value="PLC-like_Pdiesterase_TIM-brl"/>
</dbReference>
<dbReference type="Pfam" id="PF00932">
    <property type="entry name" value="LTD"/>
    <property type="match status" value="1"/>
</dbReference>
<feature type="signal peptide" evidence="1">
    <location>
        <begin position="1"/>
        <end position="31"/>
    </location>
</feature>
<dbReference type="RefSeq" id="WP_191745738.1">
    <property type="nucleotide sequence ID" value="NZ_JACSQC010000001.1"/>
</dbReference>
<evidence type="ECO:0000259" key="2">
    <source>
        <dbReference type="PROSITE" id="PS51704"/>
    </source>
</evidence>
<dbReference type="PANTHER" id="PTHR46211">
    <property type="entry name" value="GLYCEROPHOSPHORYL DIESTER PHOSPHODIESTERASE"/>
    <property type="match status" value="1"/>
</dbReference>
<feature type="domain" description="LTD" evidence="3">
    <location>
        <begin position="304"/>
        <end position="409"/>
    </location>
</feature>
<organism evidence="4 5">
    <name type="scientific">Arthrobacter pullicola</name>
    <dbReference type="NCBI Taxonomy" id="2762224"/>
    <lineage>
        <taxon>Bacteria</taxon>
        <taxon>Bacillati</taxon>
        <taxon>Actinomycetota</taxon>
        <taxon>Actinomycetes</taxon>
        <taxon>Micrococcales</taxon>
        <taxon>Micrococcaceae</taxon>
        <taxon>Arthrobacter</taxon>
    </lineage>
</organism>
<feature type="chain" id="PRO_5047327697" evidence="1">
    <location>
        <begin position="32"/>
        <end position="409"/>
    </location>
</feature>
<gene>
    <name evidence="4" type="ORF">H9638_03285</name>
</gene>
<dbReference type="PANTHER" id="PTHR46211:SF1">
    <property type="entry name" value="GLYCEROPHOSPHODIESTER PHOSPHODIESTERASE, CYTOPLASMIC"/>
    <property type="match status" value="1"/>
</dbReference>
<keyword evidence="5" id="KW-1185">Reference proteome</keyword>
<reference evidence="4 5" key="1">
    <citation type="submission" date="2020-08" db="EMBL/GenBank/DDBJ databases">
        <title>A Genomic Blueprint of the Chicken Gut Microbiome.</title>
        <authorList>
            <person name="Gilroy R."/>
            <person name="Ravi A."/>
            <person name="Getino M."/>
            <person name="Pursley I."/>
            <person name="Horton D.L."/>
            <person name="Alikhan N.-F."/>
            <person name="Baker D."/>
            <person name="Gharbi K."/>
            <person name="Hall N."/>
            <person name="Watson M."/>
            <person name="Adriaenssens E.M."/>
            <person name="Foster-Nyarko E."/>
            <person name="Jarju S."/>
            <person name="Secka A."/>
            <person name="Antonio M."/>
            <person name="Oren A."/>
            <person name="Chaudhuri R."/>
            <person name="La Ragione R.M."/>
            <person name="Hildebrand F."/>
            <person name="Pallen M.J."/>
        </authorList>
    </citation>
    <scope>NUCLEOTIDE SEQUENCE [LARGE SCALE GENOMIC DNA]</scope>
    <source>
        <strain evidence="4 5">Sa2BUA2</strain>
    </source>
</reference>
<evidence type="ECO:0000259" key="3">
    <source>
        <dbReference type="PROSITE" id="PS51841"/>
    </source>
</evidence>
<dbReference type="SUPFAM" id="SSF74853">
    <property type="entry name" value="Lamin A/C globular tail domain"/>
    <property type="match status" value="1"/>
</dbReference>
<comment type="caution">
    <text evidence="4">The sequence shown here is derived from an EMBL/GenBank/DDBJ whole genome shotgun (WGS) entry which is preliminary data.</text>
</comment>
<dbReference type="InterPro" id="IPR036415">
    <property type="entry name" value="Lamin_tail_dom_sf"/>
</dbReference>
<dbReference type="Gene3D" id="3.20.20.190">
    <property type="entry name" value="Phosphatidylinositol (PI) phosphodiesterase"/>
    <property type="match status" value="1"/>
</dbReference>
<accession>A0ABR8YF39</accession>
<feature type="domain" description="GP-PDE" evidence="2">
    <location>
        <begin position="44"/>
        <end position="291"/>
    </location>
</feature>
<evidence type="ECO:0000313" key="5">
    <source>
        <dbReference type="Proteomes" id="UP000652763"/>
    </source>
</evidence>
<dbReference type="InterPro" id="IPR001322">
    <property type="entry name" value="Lamin_tail_dom"/>
</dbReference>
<protein>
    <submittedName>
        <fullName evidence="4">Lamin tail domain-containing protein</fullName>
    </submittedName>
</protein>
<dbReference type="InterPro" id="IPR030395">
    <property type="entry name" value="GP_PDE_dom"/>
</dbReference>
<name>A0ABR8YF39_9MICC</name>
<dbReference type="Pfam" id="PF03009">
    <property type="entry name" value="GDPD"/>
    <property type="match status" value="1"/>
</dbReference>
<dbReference type="PROSITE" id="PS51841">
    <property type="entry name" value="LTD"/>
    <property type="match status" value="1"/>
</dbReference>
<dbReference type="SUPFAM" id="SSF51695">
    <property type="entry name" value="PLC-like phosphodiesterases"/>
    <property type="match status" value="1"/>
</dbReference>
<dbReference type="Gene3D" id="2.60.40.1260">
    <property type="entry name" value="Lamin Tail domain"/>
    <property type="match status" value="1"/>
</dbReference>
<dbReference type="Proteomes" id="UP000652763">
    <property type="component" value="Unassembled WGS sequence"/>
</dbReference>
<dbReference type="EMBL" id="JACSQC010000001">
    <property type="protein sequence ID" value="MBD8042830.1"/>
    <property type="molecule type" value="Genomic_DNA"/>
</dbReference>
<evidence type="ECO:0000313" key="4">
    <source>
        <dbReference type="EMBL" id="MBD8042830.1"/>
    </source>
</evidence>